<name>A0A7C8ZYW8_OPUST</name>
<evidence type="ECO:0000313" key="1">
    <source>
        <dbReference type="EMBL" id="MBA4655158.1"/>
    </source>
</evidence>
<reference evidence="1" key="2">
    <citation type="submission" date="2020-07" db="EMBL/GenBank/DDBJ databases">
        <authorList>
            <person name="Vera ALvarez R."/>
            <person name="Arias-Moreno D.M."/>
            <person name="Jimenez-Jacinto V."/>
            <person name="Jimenez-Bremont J.F."/>
            <person name="Swaminathan K."/>
            <person name="Moose S.P."/>
            <person name="Guerrero-Gonzalez M.L."/>
            <person name="Marino-Ramirez L."/>
            <person name="Landsman D."/>
            <person name="Rodriguez-Kessler M."/>
            <person name="Delgado-Sanchez P."/>
        </authorList>
    </citation>
    <scope>NUCLEOTIDE SEQUENCE</scope>
    <source>
        <tissue evidence="1">Cladode</tissue>
    </source>
</reference>
<proteinExistence type="predicted"/>
<accession>A0A7C8ZYW8</accession>
<organism evidence="1">
    <name type="scientific">Opuntia streptacantha</name>
    <name type="common">Prickly pear cactus</name>
    <name type="synonym">Opuntia cardona</name>
    <dbReference type="NCBI Taxonomy" id="393608"/>
    <lineage>
        <taxon>Eukaryota</taxon>
        <taxon>Viridiplantae</taxon>
        <taxon>Streptophyta</taxon>
        <taxon>Embryophyta</taxon>
        <taxon>Tracheophyta</taxon>
        <taxon>Spermatophyta</taxon>
        <taxon>Magnoliopsida</taxon>
        <taxon>eudicotyledons</taxon>
        <taxon>Gunneridae</taxon>
        <taxon>Pentapetalae</taxon>
        <taxon>Caryophyllales</taxon>
        <taxon>Cactineae</taxon>
        <taxon>Cactaceae</taxon>
        <taxon>Opuntioideae</taxon>
        <taxon>Opuntia</taxon>
    </lineage>
</organism>
<sequence length="129" mass="14537">MAGLTDIQNEHITSPKELKDVISYTIFEHTDASNLPHPKQKKSELLSTFPLQGEVQGICPGIIRTNGLRSGISVIMVIRKRREDQGRHKGRLQGVHGRCTVQHDRALKAEEAHGRMHGRTCQPCMFSWT</sequence>
<dbReference type="AlphaFoldDB" id="A0A7C8ZYW8"/>
<dbReference type="EMBL" id="GISG01186690">
    <property type="protein sequence ID" value="MBA4655158.1"/>
    <property type="molecule type" value="Transcribed_RNA"/>
</dbReference>
<protein>
    <submittedName>
        <fullName evidence="1">Uncharacterized protein</fullName>
    </submittedName>
</protein>
<reference evidence="1" key="1">
    <citation type="journal article" date="2013" name="J. Plant Res.">
        <title>Effect of fungi and light on seed germination of three Opuntia species from semiarid lands of central Mexico.</title>
        <authorList>
            <person name="Delgado-Sanchez P."/>
            <person name="Jimenez-Bremont J.F."/>
            <person name="Guerrero-Gonzalez Mde L."/>
            <person name="Flores J."/>
        </authorList>
    </citation>
    <scope>NUCLEOTIDE SEQUENCE</scope>
    <source>
        <tissue evidence="1">Cladode</tissue>
    </source>
</reference>